<dbReference type="STRING" id="98403.A0A151GIS2"/>
<feature type="compositionally biased region" description="Low complexity" evidence="2">
    <location>
        <begin position="102"/>
        <end position="120"/>
    </location>
</feature>
<feature type="region of interest" description="Disordered" evidence="2">
    <location>
        <begin position="678"/>
        <end position="700"/>
    </location>
</feature>
<dbReference type="CDD" id="cd00067">
    <property type="entry name" value="GAL4"/>
    <property type="match status" value="1"/>
</dbReference>
<keyword evidence="4" id="KW-1185">Reference proteome</keyword>
<gene>
    <name evidence="3" type="ORF">DCS_03986</name>
</gene>
<feature type="compositionally biased region" description="Polar residues" evidence="2">
    <location>
        <begin position="121"/>
        <end position="130"/>
    </location>
</feature>
<accession>A0A151GIS2</accession>
<keyword evidence="1" id="KW-0539">Nucleus</keyword>
<feature type="region of interest" description="Disordered" evidence="2">
    <location>
        <begin position="564"/>
        <end position="613"/>
    </location>
</feature>
<dbReference type="AlphaFoldDB" id="A0A151GIS2"/>
<feature type="compositionally biased region" description="Polar residues" evidence="2">
    <location>
        <begin position="564"/>
        <end position="590"/>
    </location>
</feature>
<dbReference type="GeneID" id="63716629"/>
<dbReference type="GO" id="GO:0000981">
    <property type="term" value="F:DNA-binding transcription factor activity, RNA polymerase II-specific"/>
    <property type="evidence" value="ECO:0007669"/>
    <property type="project" value="InterPro"/>
</dbReference>
<reference evidence="3 4" key="1">
    <citation type="journal article" date="2016" name="Sci. Rep.">
        <title>Insights into Adaptations to a Near-Obligate Nematode Endoparasitic Lifestyle from the Finished Genome of Drechmeria coniospora.</title>
        <authorList>
            <person name="Zhang L."/>
            <person name="Zhou Z."/>
            <person name="Guo Q."/>
            <person name="Fokkens L."/>
            <person name="Miskei M."/>
            <person name="Pocsi I."/>
            <person name="Zhang W."/>
            <person name="Chen M."/>
            <person name="Wang L."/>
            <person name="Sun Y."/>
            <person name="Donzelli B.G."/>
            <person name="Gibson D.M."/>
            <person name="Nelson D.R."/>
            <person name="Luo J.G."/>
            <person name="Rep M."/>
            <person name="Liu H."/>
            <person name="Yang S."/>
            <person name="Wang J."/>
            <person name="Krasnoff S.B."/>
            <person name="Xu Y."/>
            <person name="Molnar I."/>
            <person name="Lin M."/>
        </authorList>
    </citation>
    <scope>NUCLEOTIDE SEQUENCE [LARGE SCALE GENOMIC DNA]</scope>
    <source>
        <strain evidence="3 4">ARSEF 6962</strain>
    </source>
</reference>
<feature type="region of interest" description="Disordered" evidence="2">
    <location>
        <begin position="736"/>
        <end position="861"/>
    </location>
</feature>
<proteinExistence type="predicted"/>
<dbReference type="InterPro" id="IPR001138">
    <property type="entry name" value="Zn2Cys6_DnaBD"/>
</dbReference>
<organism evidence="3 4">
    <name type="scientific">Drechmeria coniospora</name>
    <name type="common">Nematophagous fungus</name>
    <name type="synonym">Meria coniospora</name>
    <dbReference type="NCBI Taxonomy" id="98403"/>
    <lineage>
        <taxon>Eukaryota</taxon>
        <taxon>Fungi</taxon>
        <taxon>Dikarya</taxon>
        <taxon>Ascomycota</taxon>
        <taxon>Pezizomycotina</taxon>
        <taxon>Sordariomycetes</taxon>
        <taxon>Hypocreomycetidae</taxon>
        <taxon>Hypocreales</taxon>
        <taxon>Ophiocordycipitaceae</taxon>
        <taxon>Drechmeria</taxon>
    </lineage>
</organism>
<dbReference type="SUPFAM" id="SSF57701">
    <property type="entry name" value="Zn2/Cys6 DNA-binding domain"/>
    <property type="match status" value="1"/>
</dbReference>
<dbReference type="InParanoid" id="A0A151GIS2"/>
<comment type="caution">
    <text evidence="3">The sequence shown here is derived from an EMBL/GenBank/DDBJ whole genome shotgun (WGS) entry which is preliminary data.</text>
</comment>
<feature type="region of interest" description="Disordered" evidence="2">
    <location>
        <begin position="187"/>
        <end position="234"/>
    </location>
</feature>
<feature type="compositionally biased region" description="Low complexity" evidence="2">
    <location>
        <begin position="806"/>
        <end position="817"/>
    </location>
</feature>
<feature type="region of interest" description="Disordered" evidence="2">
    <location>
        <begin position="419"/>
        <end position="455"/>
    </location>
</feature>
<feature type="region of interest" description="Disordered" evidence="2">
    <location>
        <begin position="102"/>
        <end position="140"/>
    </location>
</feature>
<dbReference type="GO" id="GO:0008270">
    <property type="term" value="F:zinc ion binding"/>
    <property type="evidence" value="ECO:0007669"/>
    <property type="project" value="InterPro"/>
</dbReference>
<protein>
    <recommendedName>
        <fullName evidence="5">Zn(2)-C6 fungal-type domain-containing protein</fullName>
    </recommendedName>
</protein>
<evidence type="ECO:0000256" key="1">
    <source>
        <dbReference type="ARBA" id="ARBA00023242"/>
    </source>
</evidence>
<feature type="compositionally biased region" description="Polar residues" evidence="2">
    <location>
        <begin position="738"/>
        <end position="748"/>
    </location>
</feature>
<sequence>MAPSPQTNLPQGFSVYQSALGEPLQFFPNLGTQQLDDLISSFLPGPTSIKDKRIAVTVDFFEHALTTGQNFKFYPVHAVTMASPMSASPSLDSSLEASPVTPSWDWTTSASTSPASSSSWQHTKVNSTPGRATDFSKLPGMKILTKDGRDVTNLASRGSKTKAQRDHAHLMRIIKACDDCRRRKVRCDPSHRKQSAAQTAQSPVSPGSESSKKRSRPSPTQPTLSPARQKENPLPGEHVMLVDELMSSTTSSFDFDSLLSFSDADAMESFPAAAPTDWDPFVQFSPMDVGQDANFFPDLENCISPSSLSMSHSEGLQPQWQHVQHGVGAHLAAADSLDIPDNSPGDSFLGHSGSTSEDDDFSLFLSSSQFAEDAHRLPVGSSAPLSRPKLPECPPPSQDVFSGDFVGGWEPAPFEEPLQLNAGTSVGGERYSPDLDDGGAMSHPGLNSTSSKAESVADRDVIRHANVLNVLRRDVFSSRTQNNVGPRHALSPSRLRLTVLKQHSSNHVPASSLTRPPTKVRLPLVKYMISQLTQQQELPDSLVSHPILASRNSNVRPLVSLNSSPRLTCDKNPQPSSITSDHLSISTTSIPGHYLPPSNVGKQDPYQREPSLTWPKAGHSQFVLSHQTQQCEGASVHRFALSELPQISRGERLAESHAPLLSRTRTALQETAANMAAVASTSTKPTGSNTHSPANSPDTLHAHVGALQSATGGYVSEEIDCRVNNMQQSDVLDGAVAVSTSSHQQRSPALSPAHSPDSAHAQLGALQSVESRYASSDIDRGARRVQQSNGADVSVGESKPSIPLTSAAKSSESSHSHVGVLRSESPRCPAVNVESAADNSGDSQRRNEERTSFPVASPQPMPGDSSIAGFNWVPLLPVDNSVTSNRSNPQGLEESMRHRQKASILTLATIKAIVFMVEFAALLLSLHSAIISTCSGFGNVFGMASNATNTASKPKMALRPLTAPKCSVTFRTKRTLSSRMSWTARCTNTTQKGPRYQPTWSSRFPLSKITWHQPVKF</sequence>
<evidence type="ECO:0000256" key="2">
    <source>
        <dbReference type="SAM" id="MobiDB-lite"/>
    </source>
</evidence>
<dbReference type="InterPro" id="IPR036864">
    <property type="entry name" value="Zn2-C6_fun-type_DNA-bd_sf"/>
</dbReference>
<dbReference type="RefSeq" id="XP_040656331.1">
    <property type="nucleotide sequence ID" value="XM_040801298.1"/>
</dbReference>
<evidence type="ECO:0008006" key="5">
    <source>
        <dbReference type="Google" id="ProtNLM"/>
    </source>
</evidence>
<name>A0A151GIS2_DRECN</name>
<evidence type="ECO:0000313" key="3">
    <source>
        <dbReference type="EMBL" id="KYK56979.1"/>
    </source>
</evidence>
<evidence type="ECO:0000313" key="4">
    <source>
        <dbReference type="Proteomes" id="UP000076580"/>
    </source>
</evidence>
<feature type="compositionally biased region" description="Polar residues" evidence="2">
    <location>
        <begin position="195"/>
        <end position="204"/>
    </location>
</feature>
<dbReference type="EMBL" id="LAYC01000002">
    <property type="protein sequence ID" value="KYK56979.1"/>
    <property type="molecule type" value="Genomic_DNA"/>
</dbReference>
<feature type="compositionally biased region" description="Polar residues" evidence="2">
    <location>
        <begin position="679"/>
        <end position="698"/>
    </location>
</feature>
<dbReference type="Proteomes" id="UP000076580">
    <property type="component" value="Chromosome 02"/>
</dbReference>